<dbReference type="RefSeq" id="WP_099512550.1">
    <property type="nucleotide sequence ID" value="NZ_CP016616.1"/>
</dbReference>
<evidence type="ECO:0000256" key="1">
    <source>
        <dbReference type="ARBA" id="ARBA00008918"/>
    </source>
</evidence>
<dbReference type="Gene3D" id="3.30.530.20">
    <property type="match status" value="1"/>
</dbReference>
<sequence length="158" mass="18202">MPTFRTNRTVKHTPEQMFALVADVERYPEFLPLCEDLRIIRRVQSGEGIESLVASMSVGYKAINETFTTRVTLDDPRRKITVEYVDGPFKYLENRWTFREVPGGCEVDFYINYEFKSFALGLLMGSVFDKAFRKFTEAFEERADAIYGGPSKAQQARA</sequence>
<proteinExistence type="inferred from homology"/>
<protein>
    <submittedName>
        <fullName evidence="3">Ubiquinone-binding protein</fullName>
    </submittedName>
</protein>
<comment type="similarity">
    <text evidence="1">Belongs to the ribosome association toxin RatA family.</text>
</comment>
<organism evidence="3">
    <name type="scientific">Microvirga ossetica</name>
    <dbReference type="NCBI Taxonomy" id="1882682"/>
    <lineage>
        <taxon>Bacteria</taxon>
        <taxon>Pseudomonadati</taxon>
        <taxon>Pseudomonadota</taxon>
        <taxon>Alphaproteobacteria</taxon>
        <taxon>Hyphomicrobiales</taxon>
        <taxon>Methylobacteriaceae</taxon>
        <taxon>Microvirga</taxon>
    </lineage>
</organism>
<dbReference type="EMBL" id="CP016616">
    <property type="protein sequence ID" value="ANY81493.1"/>
    <property type="molecule type" value="Genomic_DNA"/>
</dbReference>
<dbReference type="SUPFAM" id="SSF55961">
    <property type="entry name" value="Bet v1-like"/>
    <property type="match status" value="1"/>
</dbReference>
<dbReference type="PANTHER" id="PTHR12901">
    <property type="entry name" value="SPERM PROTEIN HOMOLOG"/>
    <property type="match status" value="1"/>
</dbReference>
<dbReference type="InterPro" id="IPR044996">
    <property type="entry name" value="COQ10-like"/>
</dbReference>
<dbReference type="CDD" id="cd07813">
    <property type="entry name" value="COQ10p_like"/>
    <property type="match status" value="1"/>
</dbReference>
<dbReference type="OrthoDB" id="9804759at2"/>
<dbReference type="GO" id="GO:0045333">
    <property type="term" value="P:cellular respiration"/>
    <property type="evidence" value="ECO:0007669"/>
    <property type="project" value="InterPro"/>
</dbReference>
<dbReference type="InterPro" id="IPR005031">
    <property type="entry name" value="COQ10_START"/>
</dbReference>
<dbReference type="AlphaFoldDB" id="A0A1B2END7"/>
<dbReference type="KEGG" id="moc:BB934_27380"/>
<accession>A0A1B2END7</accession>
<feature type="domain" description="Coenzyme Q-binding protein COQ10 START" evidence="2">
    <location>
        <begin position="10"/>
        <end position="140"/>
    </location>
</feature>
<evidence type="ECO:0000313" key="3">
    <source>
        <dbReference type="EMBL" id="ANY81493.1"/>
    </source>
</evidence>
<dbReference type="GO" id="GO:0048039">
    <property type="term" value="F:ubiquinone binding"/>
    <property type="evidence" value="ECO:0007669"/>
    <property type="project" value="InterPro"/>
</dbReference>
<gene>
    <name evidence="3" type="ORF">BB934_27380</name>
</gene>
<dbReference type="Pfam" id="PF03364">
    <property type="entry name" value="Polyketide_cyc"/>
    <property type="match status" value="1"/>
</dbReference>
<keyword evidence="3" id="KW-0830">Ubiquinone</keyword>
<dbReference type="PANTHER" id="PTHR12901:SF10">
    <property type="entry name" value="COENZYME Q-BINDING PROTEIN COQ10, MITOCHONDRIAL"/>
    <property type="match status" value="1"/>
</dbReference>
<dbReference type="InterPro" id="IPR023393">
    <property type="entry name" value="START-like_dom_sf"/>
</dbReference>
<name>A0A1B2END7_9HYPH</name>
<evidence type="ECO:0000259" key="2">
    <source>
        <dbReference type="Pfam" id="PF03364"/>
    </source>
</evidence>
<reference evidence="3" key="1">
    <citation type="submission" date="2016-07" db="EMBL/GenBank/DDBJ databases">
        <title>Microvirga ossetica sp. nov. a new species of rhizobia isolated from root nodules of the legume species Vicia alpestris Steven originated from North Ossetia region in the Caucasus.</title>
        <authorList>
            <person name="Safronova V.I."/>
            <person name="Kuznetsova I.G."/>
            <person name="Sazanova A.L."/>
            <person name="Belimov A."/>
            <person name="Andronov E."/>
            <person name="Osledkin Y.S."/>
            <person name="Onishchuk O.P."/>
            <person name="Kurchak O.N."/>
            <person name="Shaposhnikov A.I."/>
            <person name="Willems A."/>
            <person name="Tikhonovich I.A."/>
        </authorList>
    </citation>
    <scope>NUCLEOTIDE SEQUENCE [LARGE SCALE GENOMIC DNA]</scope>
    <source>
        <strain evidence="3">V5/3M</strain>
    </source>
</reference>